<organism evidence="1 2">
    <name type="scientific">Avena sativa</name>
    <name type="common">Oat</name>
    <dbReference type="NCBI Taxonomy" id="4498"/>
    <lineage>
        <taxon>Eukaryota</taxon>
        <taxon>Viridiplantae</taxon>
        <taxon>Streptophyta</taxon>
        <taxon>Embryophyta</taxon>
        <taxon>Tracheophyta</taxon>
        <taxon>Spermatophyta</taxon>
        <taxon>Magnoliopsida</taxon>
        <taxon>Liliopsida</taxon>
        <taxon>Poales</taxon>
        <taxon>Poaceae</taxon>
        <taxon>BOP clade</taxon>
        <taxon>Pooideae</taxon>
        <taxon>Poodae</taxon>
        <taxon>Poeae</taxon>
        <taxon>Poeae Chloroplast Group 1 (Aveneae type)</taxon>
        <taxon>Aveninae</taxon>
        <taxon>Avena</taxon>
    </lineage>
</organism>
<evidence type="ECO:0000313" key="2">
    <source>
        <dbReference type="Proteomes" id="UP001732700"/>
    </source>
</evidence>
<dbReference type="EnsemblPlants" id="AVESA.00010b.r2.4DG0764770.1">
    <property type="protein sequence ID" value="AVESA.00010b.r2.4DG0764770.1.CDS"/>
    <property type="gene ID" value="AVESA.00010b.r2.4DG0764770"/>
</dbReference>
<evidence type="ECO:0000313" key="1">
    <source>
        <dbReference type="EnsemblPlants" id="AVESA.00010b.r2.4DG0764770.1.CDS"/>
    </source>
</evidence>
<reference evidence="1" key="1">
    <citation type="submission" date="2021-05" db="EMBL/GenBank/DDBJ databases">
        <authorList>
            <person name="Scholz U."/>
            <person name="Mascher M."/>
            <person name="Fiebig A."/>
        </authorList>
    </citation>
    <scope>NUCLEOTIDE SEQUENCE [LARGE SCALE GENOMIC DNA]</scope>
</reference>
<keyword evidence="2" id="KW-1185">Reference proteome</keyword>
<proteinExistence type="predicted"/>
<name>A0ACD5XBN3_AVESA</name>
<protein>
    <submittedName>
        <fullName evidence="1">Uncharacterized protein</fullName>
    </submittedName>
</protein>
<reference evidence="1" key="2">
    <citation type="submission" date="2025-09" db="UniProtKB">
        <authorList>
            <consortium name="EnsemblPlants"/>
        </authorList>
    </citation>
    <scope>IDENTIFICATION</scope>
</reference>
<dbReference type="Proteomes" id="UP001732700">
    <property type="component" value="Chromosome 4D"/>
</dbReference>
<accession>A0ACD5XBN3</accession>
<sequence length="262" mass="28083">MGRVIRAQRKGAAGAVFKSHTHHRKGPARFRALDYGERQGYLRGVVTDIVHDPGRGAPLARVTFRDTIRYKLRKELFVAAEGMYTGQSLYCGHKATVAIGNVLPLGQLPEGAVVCNVEERVGDRGALARASGDYAIVISHNADNGTTRIKLPSGAKKVVQSGCRAMVGQVAGGGRTEKPMLKAGNAYHKYRVKRNCWPKVRGVAMNPVEHPHGGGNHQHIGHASTVRKDAPPGQKVGLRGARRTGRLRGQAAVNATKATKAA</sequence>